<feature type="region of interest" description="Disordered" evidence="1">
    <location>
        <begin position="123"/>
        <end position="182"/>
    </location>
</feature>
<feature type="compositionally biased region" description="Polar residues" evidence="1">
    <location>
        <begin position="153"/>
        <end position="180"/>
    </location>
</feature>
<proteinExistence type="predicted"/>
<reference evidence="2 3" key="1">
    <citation type="journal article" date="2015" name="Sci. Rep.">
        <title>Genome of the facultative scuticociliatosis pathogen Pseudocohnilembus persalinus provides insight into its virulence through horizontal gene transfer.</title>
        <authorList>
            <person name="Xiong J."/>
            <person name="Wang G."/>
            <person name="Cheng J."/>
            <person name="Tian M."/>
            <person name="Pan X."/>
            <person name="Warren A."/>
            <person name="Jiang C."/>
            <person name="Yuan D."/>
            <person name="Miao W."/>
        </authorList>
    </citation>
    <scope>NUCLEOTIDE SEQUENCE [LARGE SCALE GENOMIC DNA]</scope>
    <source>
        <strain evidence="2">36N120E</strain>
    </source>
</reference>
<name>A0A0V0QH21_PSEPJ</name>
<dbReference type="EMBL" id="LDAU01000170">
    <property type="protein sequence ID" value="KRX01460.1"/>
    <property type="molecule type" value="Genomic_DNA"/>
</dbReference>
<dbReference type="Proteomes" id="UP000054937">
    <property type="component" value="Unassembled WGS sequence"/>
</dbReference>
<gene>
    <name evidence="2" type="ORF">PPERSA_01363</name>
</gene>
<keyword evidence="3" id="KW-1185">Reference proteome</keyword>
<sequence>MSSLRGSQYGKSMFSCTSPQEILNHQLNDSKAKFHYSFSQAPRFNVKKSYSNTDFYESQNQFSSVGPKFGKEERVNFTQNQSNYTAAIDNQYKSEIEQNLIKQRGYTFGESRDKVQNNGHIEVQKLQNPGVGNYNLSPSPNKKKGYTMRPRTANPNLPITLGGKSSSYQNPGPGQYSQEDAINGEGKTVNSKYKSQQAKSFGPVTASRFLKNNNRNPGVGTYALNSTLKKNGCSFGSQARISFTDQVAKKNNNPGIGSYRMPSDFGHYDQASGPYNSRYPGSQLNKTRSYY</sequence>
<dbReference type="InParanoid" id="A0A0V0QH21"/>
<feature type="region of interest" description="Disordered" evidence="1">
    <location>
        <begin position="269"/>
        <end position="291"/>
    </location>
</feature>
<organism evidence="2 3">
    <name type="scientific">Pseudocohnilembus persalinus</name>
    <name type="common">Ciliate</name>
    <dbReference type="NCBI Taxonomy" id="266149"/>
    <lineage>
        <taxon>Eukaryota</taxon>
        <taxon>Sar</taxon>
        <taxon>Alveolata</taxon>
        <taxon>Ciliophora</taxon>
        <taxon>Intramacronucleata</taxon>
        <taxon>Oligohymenophorea</taxon>
        <taxon>Scuticociliatia</taxon>
        <taxon>Philasterida</taxon>
        <taxon>Pseudocohnilembidae</taxon>
        <taxon>Pseudocohnilembus</taxon>
    </lineage>
</organism>
<dbReference type="AlphaFoldDB" id="A0A0V0QH21"/>
<evidence type="ECO:0000313" key="2">
    <source>
        <dbReference type="EMBL" id="KRX01460.1"/>
    </source>
</evidence>
<evidence type="ECO:0000313" key="3">
    <source>
        <dbReference type="Proteomes" id="UP000054937"/>
    </source>
</evidence>
<feature type="compositionally biased region" description="Polar residues" evidence="1">
    <location>
        <begin position="273"/>
        <end position="291"/>
    </location>
</feature>
<dbReference type="OrthoDB" id="295215at2759"/>
<evidence type="ECO:0000256" key="1">
    <source>
        <dbReference type="SAM" id="MobiDB-lite"/>
    </source>
</evidence>
<evidence type="ECO:0008006" key="4">
    <source>
        <dbReference type="Google" id="ProtNLM"/>
    </source>
</evidence>
<protein>
    <recommendedName>
        <fullName evidence="4">Sperm-tail PG-rich repeat</fullName>
    </recommendedName>
</protein>
<dbReference type="OMA" id="SRCSKIG"/>
<comment type="caution">
    <text evidence="2">The sequence shown here is derived from an EMBL/GenBank/DDBJ whole genome shotgun (WGS) entry which is preliminary data.</text>
</comment>
<accession>A0A0V0QH21</accession>